<dbReference type="Pfam" id="PF08398">
    <property type="entry name" value="Phospholip_A2_4"/>
    <property type="match status" value="1"/>
</dbReference>
<evidence type="ECO:0000313" key="2">
    <source>
        <dbReference type="EMBL" id="KAF0715029.1"/>
    </source>
</evidence>
<dbReference type="InterPro" id="IPR013607">
    <property type="entry name" value="Phospholipase_A2-like"/>
</dbReference>
<accession>A0A6G0VZ21</accession>
<feature type="domain" description="Phospholipase A2-like" evidence="1">
    <location>
        <begin position="33"/>
        <end position="75"/>
    </location>
</feature>
<evidence type="ECO:0000313" key="3">
    <source>
        <dbReference type="Proteomes" id="UP000478052"/>
    </source>
</evidence>
<proteinExistence type="predicted"/>
<dbReference type="GO" id="GO:0005198">
    <property type="term" value="F:structural molecule activity"/>
    <property type="evidence" value="ECO:0007669"/>
    <property type="project" value="InterPro"/>
</dbReference>
<comment type="caution">
    <text evidence="2">The sequence shown here is derived from an EMBL/GenBank/DDBJ whole genome shotgun (WGS) entry which is preliminary data.</text>
</comment>
<dbReference type="EMBL" id="VUJU01010258">
    <property type="protein sequence ID" value="KAF0715029.1"/>
    <property type="molecule type" value="Genomic_DNA"/>
</dbReference>
<keyword evidence="3" id="KW-1185">Reference proteome</keyword>
<dbReference type="Proteomes" id="UP000478052">
    <property type="component" value="Unassembled WGS sequence"/>
</dbReference>
<protein>
    <recommendedName>
        <fullName evidence="1">Phospholipase A2-like domain-containing protein</fullName>
    </recommendedName>
</protein>
<organism evidence="2 3">
    <name type="scientific">Aphis craccivora</name>
    <name type="common">Cowpea aphid</name>
    <dbReference type="NCBI Taxonomy" id="307492"/>
    <lineage>
        <taxon>Eukaryota</taxon>
        <taxon>Metazoa</taxon>
        <taxon>Ecdysozoa</taxon>
        <taxon>Arthropoda</taxon>
        <taxon>Hexapoda</taxon>
        <taxon>Insecta</taxon>
        <taxon>Pterygota</taxon>
        <taxon>Neoptera</taxon>
        <taxon>Paraneoptera</taxon>
        <taxon>Hemiptera</taxon>
        <taxon>Sternorrhyncha</taxon>
        <taxon>Aphidomorpha</taxon>
        <taxon>Aphidoidea</taxon>
        <taxon>Aphididae</taxon>
        <taxon>Aphidini</taxon>
        <taxon>Aphis</taxon>
        <taxon>Aphis</taxon>
    </lineage>
</organism>
<dbReference type="OrthoDB" id="6622896at2759"/>
<gene>
    <name evidence="2" type="ORF">FWK35_00023199</name>
</gene>
<sequence>MRMSSVHMSLARRNNKNKGSGLINTLINKLPFELHVPGYQYCGPGTNLKCRLARGDKGINALDSECKDHDIDIDIDRSNFIEDRNKPDYILEQQAWDRFNAKDSSLKEKAVAVGVTIAMKAKRKIGSGCGYKAVIN</sequence>
<name>A0A6G0VZ21_APHCR</name>
<evidence type="ECO:0000259" key="1">
    <source>
        <dbReference type="Pfam" id="PF08398"/>
    </source>
</evidence>
<reference evidence="2 3" key="1">
    <citation type="submission" date="2019-08" db="EMBL/GenBank/DDBJ databases">
        <title>Whole genome of Aphis craccivora.</title>
        <authorList>
            <person name="Voronova N.V."/>
            <person name="Shulinski R.S."/>
            <person name="Bandarenka Y.V."/>
            <person name="Zhorov D.G."/>
            <person name="Warner D."/>
        </authorList>
    </citation>
    <scope>NUCLEOTIDE SEQUENCE [LARGE SCALE GENOMIC DNA]</scope>
    <source>
        <strain evidence="2">180601</strain>
        <tissue evidence="2">Whole Body</tissue>
    </source>
</reference>
<dbReference type="AlphaFoldDB" id="A0A6G0VZ21"/>